<sequence length="94" mass="9898">MIAAAEDGGQDPLERAYIAREAGISAAELGDWAAAQNWFDRAQTAASGLKLPSVQAMAIGLLADTAHAACRAGRADTAILKLREAFVPVDHRPR</sequence>
<organism evidence="1 2">
    <name type="scientific">Azospirillum brasilense</name>
    <dbReference type="NCBI Taxonomy" id="192"/>
    <lineage>
        <taxon>Bacteria</taxon>
        <taxon>Pseudomonadati</taxon>
        <taxon>Pseudomonadota</taxon>
        <taxon>Alphaproteobacteria</taxon>
        <taxon>Rhodospirillales</taxon>
        <taxon>Azospirillaceae</taxon>
        <taxon>Azospirillum</taxon>
    </lineage>
</organism>
<dbReference type="AlphaFoldDB" id="A0A4D8Q088"/>
<evidence type="ECO:0000313" key="2">
    <source>
        <dbReference type="Proteomes" id="UP000298596"/>
    </source>
</evidence>
<dbReference type="Proteomes" id="UP000298596">
    <property type="component" value="Chromosome"/>
</dbReference>
<name>A0A4D8Q088_AZOBR</name>
<evidence type="ECO:0000313" key="1">
    <source>
        <dbReference type="EMBL" id="QCO03111.1"/>
    </source>
</evidence>
<proteinExistence type="predicted"/>
<protein>
    <submittedName>
        <fullName evidence="1">Uncharacterized protein</fullName>
    </submittedName>
</protein>
<dbReference type="EMBL" id="CP032330">
    <property type="protein sequence ID" value="QCO03111.1"/>
    <property type="molecule type" value="Genomic_DNA"/>
</dbReference>
<reference evidence="1 2" key="1">
    <citation type="submission" date="2018-09" db="EMBL/GenBank/DDBJ databases">
        <title>Whole genome based analysis of evolution and adaptive divergence in Indian and Brazilian strains of Azospirillum brasilense.</title>
        <authorList>
            <person name="Singh C."/>
            <person name="Tripathi A.K."/>
        </authorList>
    </citation>
    <scope>NUCLEOTIDE SEQUENCE [LARGE SCALE GENOMIC DNA]</scope>
    <source>
        <strain evidence="1 2">MTCC4036</strain>
    </source>
</reference>
<gene>
    <name evidence="1" type="ORF">D3867_14490</name>
</gene>
<accession>A0A4D8Q088</accession>